<name>A0A6F8PL76_9GAMM</name>
<keyword evidence="2" id="KW-1185">Reference proteome</keyword>
<protein>
    <submittedName>
        <fullName evidence="1">Uncharacterized protein</fullName>
    </submittedName>
</protein>
<organism evidence="1 2">
    <name type="scientific">Thiosulfativibrio zosterae</name>
    <dbReference type="NCBI Taxonomy" id="2675053"/>
    <lineage>
        <taxon>Bacteria</taxon>
        <taxon>Pseudomonadati</taxon>
        <taxon>Pseudomonadota</taxon>
        <taxon>Gammaproteobacteria</taxon>
        <taxon>Thiotrichales</taxon>
        <taxon>Piscirickettsiaceae</taxon>
        <taxon>Thiosulfativibrio</taxon>
    </lineage>
</organism>
<dbReference type="EMBL" id="AP021888">
    <property type="protein sequence ID" value="BBP42814.1"/>
    <property type="molecule type" value="Genomic_DNA"/>
</dbReference>
<evidence type="ECO:0000313" key="2">
    <source>
        <dbReference type="Proteomes" id="UP000501466"/>
    </source>
</evidence>
<gene>
    <name evidence="1" type="ORF">THMIRHAT_05600</name>
</gene>
<evidence type="ECO:0000313" key="1">
    <source>
        <dbReference type="EMBL" id="BBP42814.1"/>
    </source>
</evidence>
<accession>A0A6F8PL76</accession>
<proteinExistence type="predicted"/>
<dbReference type="Proteomes" id="UP000501466">
    <property type="component" value="Chromosome"/>
</dbReference>
<dbReference type="AlphaFoldDB" id="A0A6F8PL76"/>
<sequence>MQLAFAEDIQQGDFILQTTQDFNQSVTSIQLYTKQANAPIYLGISCHIQSPLPLIELILMDDAIISEYPKFVTLGIANFKSTASNTINGVLSVTQTYEETFNKIRFEIADKKMQSLQTAYRDLLNNLSESHQIEITLEHRTLGKHSYIFSNNGLKDLLKPYADLCHLQ</sequence>
<reference evidence="2" key="1">
    <citation type="submission" date="2019-11" db="EMBL/GenBank/DDBJ databases">
        <title>Isolation and characterization of two novel species in the genus Thiomicrorhabdus.</title>
        <authorList>
            <person name="Mochizuki J."/>
            <person name="Kojima H."/>
            <person name="Fukui M."/>
        </authorList>
    </citation>
    <scope>NUCLEOTIDE SEQUENCE [LARGE SCALE GENOMIC DNA]</scope>
    <source>
        <strain evidence="2">AkT22</strain>
    </source>
</reference>
<dbReference type="KEGG" id="tzo:THMIRHAT_05600"/>